<evidence type="ECO:0000256" key="5">
    <source>
        <dbReference type="ARBA" id="ARBA00022679"/>
    </source>
</evidence>
<dbReference type="Proteomes" id="UP000198771">
    <property type="component" value="Unassembled WGS sequence"/>
</dbReference>
<dbReference type="Gene3D" id="3.40.50.300">
    <property type="entry name" value="P-loop containing nucleotide triphosphate hydrolases"/>
    <property type="match status" value="1"/>
</dbReference>
<keyword evidence="11" id="KW-0460">Magnesium</keyword>
<dbReference type="EC" id="2.7.1.71" evidence="3 11"/>
<dbReference type="GO" id="GO:0009423">
    <property type="term" value="P:chorismate biosynthetic process"/>
    <property type="evidence" value="ECO:0007669"/>
    <property type="project" value="UniProtKB-UniRule"/>
</dbReference>
<evidence type="ECO:0000256" key="4">
    <source>
        <dbReference type="ARBA" id="ARBA00022605"/>
    </source>
</evidence>
<protein>
    <recommendedName>
        <fullName evidence="3 11">Shikimate kinase</fullName>
        <shortName evidence="11">SK</shortName>
        <ecNumber evidence="3 11">2.7.1.71</ecNumber>
    </recommendedName>
</protein>
<dbReference type="CDD" id="cd00464">
    <property type="entry name" value="SK"/>
    <property type="match status" value="1"/>
</dbReference>
<evidence type="ECO:0000256" key="8">
    <source>
        <dbReference type="ARBA" id="ARBA00022840"/>
    </source>
</evidence>
<keyword evidence="9 11" id="KW-0057">Aromatic amino acid biosynthesis</keyword>
<dbReference type="HAMAP" id="MF_00109">
    <property type="entry name" value="Shikimate_kinase"/>
    <property type="match status" value="1"/>
</dbReference>
<dbReference type="GO" id="GO:0000287">
    <property type="term" value="F:magnesium ion binding"/>
    <property type="evidence" value="ECO:0007669"/>
    <property type="project" value="UniProtKB-UniRule"/>
</dbReference>
<dbReference type="RefSeq" id="WP_092116581.1">
    <property type="nucleotide sequence ID" value="NZ_FMXO01000002.1"/>
</dbReference>
<dbReference type="GO" id="GO:0005524">
    <property type="term" value="F:ATP binding"/>
    <property type="evidence" value="ECO:0007669"/>
    <property type="project" value="UniProtKB-UniRule"/>
</dbReference>
<feature type="binding site" evidence="11">
    <location>
        <position position="47"/>
    </location>
    <ligand>
        <name>Mg(2+)</name>
        <dbReference type="ChEBI" id="CHEBI:18420"/>
    </ligand>
</feature>
<dbReference type="PROSITE" id="PS01128">
    <property type="entry name" value="SHIKIMATE_KINASE"/>
    <property type="match status" value="1"/>
</dbReference>
<dbReference type="PRINTS" id="PR01100">
    <property type="entry name" value="SHIKIMTKNASE"/>
</dbReference>
<keyword evidence="13" id="KW-1185">Reference proteome</keyword>
<comment type="subunit">
    <text evidence="11">Monomer.</text>
</comment>
<evidence type="ECO:0000256" key="3">
    <source>
        <dbReference type="ARBA" id="ARBA00012154"/>
    </source>
</evidence>
<dbReference type="PANTHER" id="PTHR21087">
    <property type="entry name" value="SHIKIMATE KINASE"/>
    <property type="match status" value="1"/>
</dbReference>
<keyword evidence="8 11" id="KW-0067">ATP-binding</keyword>
<dbReference type="STRING" id="617002.SAMN05660653_00329"/>
<comment type="similarity">
    <text evidence="2 11">Belongs to the shikimate kinase family.</text>
</comment>
<evidence type="ECO:0000256" key="6">
    <source>
        <dbReference type="ARBA" id="ARBA00022741"/>
    </source>
</evidence>
<feature type="binding site" evidence="11">
    <location>
        <position position="152"/>
    </location>
    <ligand>
        <name>ATP</name>
        <dbReference type="ChEBI" id="CHEBI:30616"/>
    </ligand>
</feature>
<keyword evidence="11" id="KW-0479">Metal-binding</keyword>
<name>A0A1G6AGZ9_9BACT</name>
<feature type="binding site" evidence="11">
    <location>
        <begin position="43"/>
        <end position="48"/>
    </location>
    <ligand>
        <name>ATP</name>
        <dbReference type="ChEBI" id="CHEBI:30616"/>
    </ligand>
</feature>
<evidence type="ECO:0000256" key="7">
    <source>
        <dbReference type="ARBA" id="ARBA00022777"/>
    </source>
</evidence>
<comment type="cofactor">
    <cofactor evidence="11">
        <name>Mg(2+)</name>
        <dbReference type="ChEBI" id="CHEBI:18420"/>
    </cofactor>
    <text evidence="11">Binds 1 Mg(2+) ion per subunit.</text>
</comment>
<dbReference type="InterPro" id="IPR031322">
    <property type="entry name" value="Shikimate/glucono_kinase"/>
</dbReference>
<dbReference type="InterPro" id="IPR027417">
    <property type="entry name" value="P-loop_NTPase"/>
</dbReference>
<dbReference type="UniPathway" id="UPA00053">
    <property type="reaction ID" value="UER00088"/>
</dbReference>
<keyword evidence="5 11" id="KW-0808">Transferase</keyword>
<keyword evidence="6 11" id="KW-0547">Nucleotide-binding</keyword>
<comment type="function">
    <text evidence="11">Catalyzes the specific phosphorylation of the 3-hydroxyl group of shikimic acid using ATP as a cosubstrate.</text>
</comment>
<dbReference type="GO" id="GO:0005829">
    <property type="term" value="C:cytosol"/>
    <property type="evidence" value="ECO:0007669"/>
    <property type="project" value="TreeGrafter"/>
</dbReference>
<organism evidence="12 13">
    <name type="scientific">Desulfonatronum thiosulfatophilum</name>
    <dbReference type="NCBI Taxonomy" id="617002"/>
    <lineage>
        <taxon>Bacteria</taxon>
        <taxon>Pseudomonadati</taxon>
        <taxon>Thermodesulfobacteriota</taxon>
        <taxon>Desulfovibrionia</taxon>
        <taxon>Desulfovibrionales</taxon>
        <taxon>Desulfonatronaceae</taxon>
        <taxon>Desulfonatronum</taxon>
    </lineage>
</organism>
<evidence type="ECO:0000313" key="13">
    <source>
        <dbReference type="Proteomes" id="UP000198771"/>
    </source>
</evidence>
<dbReference type="GO" id="GO:0008652">
    <property type="term" value="P:amino acid biosynthetic process"/>
    <property type="evidence" value="ECO:0007669"/>
    <property type="project" value="UniProtKB-KW"/>
</dbReference>
<evidence type="ECO:0000256" key="10">
    <source>
        <dbReference type="ARBA" id="ARBA00048567"/>
    </source>
</evidence>
<dbReference type="SUPFAM" id="SSF52540">
    <property type="entry name" value="P-loop containing nucleoside triphosphate hydrolases"/>
    <property type="match status" value="1"/>
</dbReference>
<keyword evidence="4 11" id="KW-0028">Amino-acid biosynthesis</keyword>
<comment type="caution">
    <text evidence="11">Lacks conserved residue(s) required for the propagation of feature annotation.</text>
</comment>
<proteinExistence type="inferred from homology"/>
<keyword evidence="7 11" id="KW-0418">Kinase</keyword>
<dbReference type="GO" id="GO:0004765">
    <property type="term" value="F:shikimate kinase activity"/>
    <property type="evidence" value="ECO:0007669"/>
    <property type="project" value="UniProtKB-UniRule"/>
</dbReference>
<comment type="catalytic activity">
    <reaction evidence="10 11">
        <text>shikimate + ATP = 3-phosphoshikimate + ADP + H(+)</text>
        <dbReference type="Rhea" id="RHEA:13121"/>
        <dbReference type="ChEBI" id="CHEBI:15378"/>
        <dbReference type="ChEBI" id="CHEBI:30616"/>
        <dbReference type="ChEBI" id="CHEBI:36208"/>
        <dbReference type="ChEBI" id="CHEBI:145989"/>
        <dbReference type="ChEBI" id="CHEBI:456216"/>
        <dbReference type="EC" id="2.7.1.71"/>
    </reaction>
</comment>
<feature type="binding site" evidence="11">
    <location>
        <position position="111"/>
    </location>
    <ligand>
        <name>substrate</name>
    </ligand>
</feature>
<dbReference type="EMBL" id="FMXO01000002">
    <property type="protein sequence ID" value="SDB07711.1"/>
    <property type="molecule type" value="Genomic_DNA"/>
</dbReference>
<dbReference type="GO" id="GO:0009073">
    <property type="term" value="P:aromatic amino acid family biosynthetic process"/>
    <property type="evidence" value="ECO:0007669"/>
    <property type="project" value="UniProtKB-KW"/>
</dbReference>
<dbReference type="AlphaFoldDB" id="A0A1G6AGZ9"/>
<dbReference type="Pfam" id="PF01202">
    <property type="entry name" value="SKI"/>
    <property type="match status" value="1"/>
</dbReference>
<dbReference type="PANTHER" id="PTHR21087:SF16">
    <property type="entry name" value="SHIKIMATE KINASE 1, CHLOROPLASTIC"/>
    <property type="match status" value="1"/>
</dbReference>
<evidence type="ECO:0000256" key="9">
    <source>
        <dbReference type="ARBA" id="ARBA00023141"/>
    </source>
</evidence>
<evidence type="ECO:0000256" key="1">
    <source>
        <dbReference type="ARBA" id="ARBA00004842"/>
    </source>
</evidence>
<sequence length="209" mass="23074">MNRFIQDKIPVADSEATMVHRQGSGKTSFDTRSDNIFLVGLRGSGKSTLGKLLARRLGMTFVDTDEMVVQKNGHSIPEIVASESWEAFRRLESDVLQEVCNEKGQVVATGGGIILAPDNLKRIQQSGTTFYLMTRIPTLLQRLTSSTARQDRPPLSDLPLEQELIQCNIQRGPLYMCAATHILHTDGVIEDSLADALEKLGLTDTPYSE</sequence>
<dbReference type="InterPro" id="IPR023000">
    <property type="entry name" value="Shikimate_kinase_CS"/>
</dbReference>
<keyword evidence="11" id="KW-0963">Cytoplasm</keyword>
<feature type="binding site" evidence="11">
    <location>
        <position position="89"/>
    </location>
    <ligand>
        <name>substrate</name>
    </ligand>
</feature>
<dbReference type="InterPro" id="IPR000623">
    <property type="entry name" value="Shikimate_kinase/TSH1"/>
</dbReference>
<dbReference type="OrthoDB" id="9800332at2"/>
<accession>A0A1G6AGZ9</accession>
<comment type="subcellular location">
    <subcellularLocation>
        <location evidence="11">Cytoplasm</location>
    </subcellularLocation>
</comment>
<evidence type="ECO:0000313" key="12">
    <source>
        <dbReference type="EMBL" id="SDB07711.1"/>
    </source>
</evidence>
<evidence type="ECO:0000256" key="2">
    <source>
        <dbReference type="ARBA" id="ARBA00006997"/>
    </source>
</evidence>
<gene>
    <name evidence="11" type="primary">aroK</name>
    <name evidence="12" type="ORF">SAMN05660653_00329</name>
</gene>
<feature type="binding site" evidence="11">
    <location>
        <position position="171"/>
    </location>
    <ligand>
        <name>substrate</name>
    </ligand>
</feature>
<reference evidence="12 13" key="1">
    <citation type="submission" date="2016-10" db="EMBL/GenBank/DDBJ databases">
        <authorList>
            <person name="de Groot N.N."/>
        </authorList>
    </citation>
    <scope>NUCLEOTIDE SEQUENCE [LARGE SCALE GENOMIC DNA]</scope>
    <source>
        <strain evidence="12 13">ASO4-2</strain>
    </source>
</reference>
<feature type="binding site" evidence="11">
    <location>
        <position position="65"/>
    </location>
    <ligand>
        <name>substrate</name>
    </ligand>
</feature>
<evidence type="ECO:0000256" key="11">
    <source>
        <dbReference type="HAMAP-Rule" id="MF_00109"/>
    </source>
</evidence>
<comment type="pathway">
    <text evidence="1 11">Metabolic intermediate biosynthesis; chorismate biosynthesis; chorismate from D-erythrose 4-phosphate and phosphoenolpyruvate: step 5/7.</text>
</comment>